<dbReference type="Proteomes" id="UP000318437">
    <property type="component" value="Unassembled WGS sequence"/>
</dbReference>
<organism evidence="1 2">
    <name type="scientific">Bythopirellula polymerisocia</name>
    <dbReference type="NCBI Taxonomy" id="2528003"/>
    <lineage>
        <taxon>Bacteria</taxon>
        <taxon>Pseudomonadati</taxon>
        <taxon>Planctomycetota</taxon>
        <taxon>Planctomycetia</taxon>
        <taxon>Pirellulales</taxon>
        <taxon>Lacipirellulaceae</taxon>
        <taxon>Bythopirellula</taxon>
    </lineage>
</organism>
<dbReference type="EMBL" id="SJPS01000007">
    <property type="protein sequence ID" value="TWU22583.1"/>
    <property type="molecule type" value="Genomic_DNA"/>
</dbReference>
<dbReference type="OrthoDB" id="5625074at2"/>
<sequence>MDTVYIETSIMSHATAKPSSHPATAVLQEQAKRWWDEQSPRYEVVTSQFVIDEASRGDLVAVSRRLALLKDLPVLSANPDAESVADHLLARSLMPPTARLDALHVASAALAGVQYLLTQNCTHIANAHVLPRVYRLLDELGLSGLLICTPVEFLGGPKDVT</sequence>
<protein>
    <submittedName>
        <fullName evidence="1">Uncharacterized protein</fullName>
    </submittedName>
</protein>
<accession>A0A5C6CCQ9</accession>
<proteinExistence type="predicted"/>
<dbReference type="AlphaFoldDB" id="A0A5C6CCQ9"/>
<evidence type="ECO:0000313" key="2">
    <source>
        <dbReference type="Proteomes" id="UP000318437"/>
    </source>
</evidence>
<dbReference type="InterPro" id="IPR029060">
    <property type="entry name" value="PIN-like_dom_sf"/>
</dbReference>
<gene>
    <name evidence="1" type="ORF">Pla144_40430</name>
</gene>
<evidence type="ECO:0000313" key="1">
    <source>
        <dbReference type="EMBL" id="TWU22583.1"/>
    </source>
</evidence>
<comment type="caution">
    <text evidence="1">The sequence shown here is derived from an EMBL/GenBank/DDBJ whole genome shotgun (WGS) entry which is preliminary data.</text>
</comment>
<dbReference type="SUPFAM" id="SSF88723">
    <property type="entry name" value="PIN domain-like"/>
    <property type="match status" value="1"/>
</dbReference>
<reference evidence="1 2" key="1">
    <citation type="submission" date="2019-02" db="EMBL/GenBank/DDBJ databases">
        <title>Deep-cultivation of Planctomycetes and their phenomic and genomic characterization uncovers novel biology.</title>
        <authorList>
            <person name="Wiegand S."/>
            <person name="Jogler M."/>
            <person name="Boedeker C."/>
            <person name="Pinto D."/>
            <person name="Vollmers J."/>
            <person name="Rivas-Marin E."/>
            <person name="Kohn T."/>
            <person name="Peeters S.H."/>
            <person name="Heuer A."/>
            <person name="Rast P."/>
            <person name="Oberbeckmann S."/>
            <person name="Bunk B."/>
            <person name="Jeske O."/>
            <person name="Meyerdierks A."/>
            <person name="Storesund J.E."/>
            <person name="Kallscheuer N."/>
            <person name="Luecker S."/>
            <person name="Lage O.M."/>
            <person name="Pohl T."/>
            <person name="Merkel B.J."/>
            <person name="Hornburger P."/>
            <person name="Mueller R.-W."/>
            <person name="Bruemmer F."/>
            <person name="Labrenz M."/>
            <person name="Spormann A.M."/>
            <person name="Op Den Camp H."/>
            <person name="Overmann J."/>
            <person name="Amann R."/>
            <person name="Jetten M.S.M."/>
            <person name="Mascher T."/>
            <person name="Medema M.H."/>
            <person name="Devos D.P."/>
            <person name="Kaster A.-K."/>
            <person name="Ovreas L."/>
            <person name="Rohde M."/>
            <person name="Galperin M.Y."/>
            <person name="Jogler C."/>
        </authorList>
    </citation>
    <scope>NUCLEOTIDE SEQUENCE [LARGE SCALE GENOMIC DNA]</scope>
    <source>
        <strain evidence="1 2">Pla144</strain>
    </source>
</reference>
<dbReference type="CDD" id="cd18687">
    <property type="entry name" value="PIN_VapC-like"/>
    <property type="match status" value="1"/>
</dbReference>
<name>A0A5C6CCQ9_9BACT</name>
<keyword evidence="2" id="KW-1185">Reference proteome</keyword>